<dbReference type="HAMAP" id="MF_00104">
    <property type="entry name" value="RNase_III"/>
    <property type="match status" value="1"/>
</dbReference>
<reference evidence="22" key="2">
    <citation type="submission" date="2022-08" db="UniProtKB">
        <authorList>
            <consortium name="EnsemblMetazoa"/>
        </authorList>
    </citation>
    <scope>IDENTIFICATION</scope>
    <source>
        <strain evidence="22">STECLA/ALBI9_A</strain>
    </source>
</reference>
<dbReference type="GO" id="GO:0006309">
    <property type="term" value="P:apoptotic DNA fragmentation"/>
    <property type="evidence" value="ECO:0007669"/>
    <property type="project" value="TreeGrafter"/>
</dbReference>
<dbReference type="Gene3D" id="3.30.160.20">
    <property type="match status" value="1"/>
</dbReference>
<dbReference type="GO" id="GO:0004525">
    <property type="term" value="F:ribonuclease III activity"/>
    <property type="evidence" value="ECO:0007669"/>
    <property type="project" value="UniProtKB-EC"/>
</dbReference>
<dbReference type="Pfam" id="PF00636">
    <property type="entry name" value="Ribonuclease_3"/>
    <property type="match status" value="2"/>
</dbReference>
<dbReference type="GO" id="GO:0004386">
    <property type="term" value="F:helicase activity"/>
    <property type="evidence" value="ECO:0007669"/>
    <property type="project" value="UniProtKB-KW"/>
</dbReference>
<dbReference type="InterPro" id="IPR038248">
    <property type="entry name" value="Dicer_dimer_sf"/>
</dbReference>
<dbReference type="InterPro" id="IPR001650">
    <property type="entry name" value="Helicase_C-like"/>
</dbReference>
<dbReference type="CDD" id="cd00593">
    <property type="entry name" value="RIBOc"/>
    <property type="match status" value="2"/>
</dbReference>
<feature type="domain" description="Helicase ATP-binding" evidence="19">
    <location>
        <begin position="23"/>
        <end position="201"/>
    </location>
</feature>
<dbReference type="PROSITE" id="PS51327">
    <property type="entry name" value="DICER_DSRBF"/>
    <property type="match status" value="1"/>
</dbReference>
<dbReference type="GO" id="GO:0005737">
    <property type="term" value="C:cytoplasm"/>
    <property type="evidence" value="ECO:0007669"/>
    <property type="project" value="TreeGrafter"/>
</dbReference>
<evidence type="ECO:0000256" key="8">
    <source>
        <dbReference type="ARBA" id="ARBA00022801"/>
    </source>
</evidence>
<keyword evidence="9" id="KW-0347">Helicase</keyword>
<dbReference type="Pfam" id="PF00271">
    <property type="entry name" value="Helicase_C"/>
    <property type="match status" value="1"/>
</dbReference>
<dbReference type="SUPFAM" id="SSF54768">
    <property type="entry name" value="dsRNA-binding domain-like"/>
    <property type="match status" value="1"/>
</dbReference>
<dbReference type="SMART" id="SM00949">
    <property type="entry name" value="PAZ"/>
    <property type="match status" value="1"/>
</dbReference>
<evidence type="ECO:0000259" key="19">
    <source>
        <dbReference type="PROSITE" id="PS51192"/>
    </source>
</evidence>
<evidence type="ECO:0000256" key="12">
    <source>
        <dbReference type="ARBA" id="ARBA00022884"/>
    </source>
</evidence>
<dbReference type="GO" id="GO:0035194">
    <property type="term" value="P:regulatory ncRNA-mediated post-transcriptional gene silencing"/>
    <property type="evidence" value="ECO:0007669"/>
    <property type="project" value="UniProtKB-ARBA"/>
</dbReference>
<feature type="domain" description="RNase III" evidence="18">
    <location>
        <begin position="1444"/>
        <end position="1602"/>
    </location>
</feature>
<evidence type="ECO:0000256" key="5">
    <source>
        <dbReference type="ARBA" id="ARBA00022723"/>
    </source>
</evidence>
<reference evidence="22 23" key="1">
    <citation type="journal article" date="2017" name="G3 (Bethesda)">
        <title>The Physical Genome Mapping of Anopheles albimanus Corrected Scaffold Misassemblies and Identified Interarm Rearrangements in Genus Anopheles.</title>
        <authorList>
            <person name="Artemov G.N."/>
            <person name="Peery A.N."/>
            <person name="Jiang X."/>
            <person name="Tu Z."/>
            <person name="Stegniy V.N."/>
            <person name="Sharakhova M.V."/>
            <person name="Sharakhov I.V."/>
        </authorList>
    </citation>
    <scope>NUCLEOTIDE SEQUENCE [LARGE SCALE GENOMIC DNA]</scope>
    <source>
        <strain evidence="22 23">ALBI9_A</strain>
    </source>
</reference>
<keyword evidence="8" id="KW-0378">Hydrolase</keyword>
<feature type="domain" description="RNase III" evidence="18">
    <location>
        <begin position="1222"/>
        <end position="1396"/>
    </location>
</feature>
<dbReference type="SMART" id="SM00535">
    <property type="entry name" value="RIBOc"/>
    <property type="match status" value="2"/>
</dbReference>
<evidence type="ECO:0000313" key="23">
    <source>
        <dbReference type="Proteomes" id="UP000069272"/>
    </source>
</evidence>
<dbReference type="Gene3D" id="2.170.260.10">
    <property type="entry name" value="paz domain"/>
    <property type="match status" value="1"/>
</dbReference>
<dbReference type="GO" id="GO:0003723">
    <property type="term" value="F:RNA binding"/>
    <property type="evidence" value="ECO:0007669"/>
    <property type="project" value="UniProtKB-UniRule"/>
</dbReference>
<dbReference type="PANTHER" id="PTHR14950:SF36">
    <property type="entry name" value="ENDORIBONUCLEASE DCR-2"/>
    <property type="match status" value="1"/>
</dbReference>
<feature type="compositionally biased region" description="Acidic residues" evidence="16">
    <location>
        <begin position="1051"/>
        <end position="1064"/>
    </location>
</feature>
<feature type="region of interest" description="Disordered" evidence="16">
    <location>
        <begin position="1048"/>
        <end position="1078"/>
    </location>
</feature>
<dbReference type="InterPro" id="IPR011545">
    <property type="entry name" value="DEAD/DEAH_box_helicase_dom"/>
</dbReference>
<dbReference type="Pfam" id="PF00270">
    <property type="entry name" value="DEAD"/>
    <property type="match status" value="1"/>
</dbReference>
<dbReference type="FunFam" id="1.10.1520.10:FF:000005">
    <property type="entry name" value="Putative endoribonuclease dicer"/>
    <property type="match status" value="1"/>
</dbReference>
<keyword evidence="11" id="KW-0460">Magnesium</keyword>
<keyword evidence="5" id="KW-0479">Metal-binding</keyword>
<protein>
    <recommendedName>
        <fullName evidence="3">ribonuclease III</fullName>
        <ecNumber evidence="3">3.1.26.3</ecNumber>
    </recommendedName>
</protein>
<evidence type="ECO:0000256" key="10">
    <source>
        <dbReference type="ARBA" id="ARBA00022840"/>
    </source>
</evidence>
<evidence type="ECO:0000256" key="16">
    <source>
        <dbReference type="SAM" id="MobiDB-lite"/>
    </source>
</evidence>
<dbReference type="Pfam" id="PF20931">
    <property type="entry name" value="Dicer_platform"/>
    <property type="match status" value="1"/>
</dbReference>
<evidence type="ECO:0000256" key="11">
    <source>
        <dbReference type="ARBA" id="ARBA00022842"/>
    </source>
</evidence>
<organism evidence="22 23">
    <name type="scientific">Anopheles albimanus</name>
    <name type="common">New world malaria mosquito</name>
    <dbReference type="NCBI Taxonomy" id="7167"/>
    <lineage>
        <taxon>Eukaryota</taxon>
        <taxon>Metazoa</taxon>
        <taxon>Ecdysozoa</taxon>
        <taxon>Arthropoda</taxon>
        <taxon>Hexapoda</taxon>
        <taxon>Insecta</taxon>
        <taxon>Pterygota</taxon>
        <taxon>Neoptera</taxon>
        <taxon>Endopterygota</taxon>
        <taxon>Diptera</taxon>
        <taxon>Nematocera</taxon>
        <taxon>Culicoidea</taxon>
        <taxon>Culicidae</taxon>
        <taxon>Anophelinae</taxon>
        <taxon>Anopheles</taxon>
    </lineage>
</organism>
<evidence type="ECO:0000256" key="14">
    <source>
        <dbReference type="ARBA" id="ARBA00035116"/>
    </source>
</evidence>
<dbReference type="SMART" id="SM00487">
    <property type="entry name" value="DEXDc"/>
    <property type="match status" value="1"/>
</dbReference>
<dbReference type="SUPFAM" id="SSF52540">
    <property type="entry name" value="P-loop containing nucleoside triphosphate hydrolases"/>
    <property type="match status" value="1"/>
</dbReference>
<dbReference type="GO" id="GO:0035196">
    <property type="term" value="P:miRNA processing"/>
    <property type="evidence" value="ECO:0007669"/>
    <property type="project" value="UniProtKB-ARBA"/>
</dbReference>
<dbReference type="InterPro" id="IPR003100">
    <property type="entry name" value="PAZ_dom"/>
</dbReference>
<dbReference type="PROSITE" id="PS51194">
    <property type="entry name" value="HELICASE_CTER"/>
    <property type="match status" value="1"/>
</dbReference>
<keyword evidence="12 15" id="KW-0694">RNA-binding</keyword>
<dbReference type="GO" id="GO:0030422">
    <property type="term" value="P:siRNA processing"/>
    <property type="evidence" value="ECO:0007669"/>
    <property type="project" value="TreeGrafter"/>
</dbReference>
<dbReference type="InterPro" id="IPR027417">
    <property type="entry name" value="P-loop_NTPase"/>
</dbReference>
<dbReference type="EnsemblMetazoa" id="AALB010078-RA">
    <property type="protein sequence ID" value="AALB010078-PA"/>
    <property type="gene ID" value="AALB010078"/>
</dbReference>
<dbReference type="Pfam" id="PF03368">
    <property type="entry name" value="Dicer_dimer"/>
    <property type="match status" value="1"/>
</dbReference>
<dbReference type="InterPro" id="IPR014720">
    <property type="entry name" value="dsRBD_dom"/>
</dbReference>
<comment type="similarity">
    <text evidence="14 15">Belongs to the helicase family. Dicer subfamily.</text>
</comment>
<dbReference type="InterPro" id="IPR014001">
    <property type="entry name" value="Helicase_ATP-bd"/>
</dbReference>
<dbReference type="GO" id="GO:0005634">
    <property type="term" value="C:nucleus"/>
    <property type="evidence" value="ECO:0007669"/>
    <property type="project" value="TreeGrafter"/>
</dbReference>
<evidence type="ECO:0000256" key="3">
    <source>
        <dbReference type="ARBA" id="ARBA00012177"/>
    </source>
</evidence>
<evidence type="ECO:0000256" key="1">
    <source>
        <dbReference type="ARBA" id="ARBA00000109"/>
    </source>
</evidence>
<dbReference type="GO" id="GO:0046872">
    <property type="term" value="F:metal ion binding"/>
    <property type="evidence" value="ECO:0007669"/>
    <property type="project" value="UniProtKB-KW"/>
</dbReference>
<feature type="domain" description="Helicase C-terminal" evidence="20">
    <location>
        <begin position="367"/>
        <end position="561"/>
    </location>
</feature>
<dbReference type="STRING" id="7167.A0A182FU44"/>
<name>A0A182FU44_ANOAL</name>
<dbReference type="PANTHER" id="PTHR14950">
    <property type="entry name" value="DICER-RELATED"/>
    <property type="match status" value="1"/>
</dbReference>
<keyword evidence="6" id="KW-0547">Nucleotide-binding</keyword>
<evidence type="ECO:0000259" key="18">
    <source>
        <dbReference type="PROSITE" id="PS50142"/>
    </source>
</evidence>
<evidence type="ECO:0000259" key="17">
    <source>
        <dbReference type="PROSITE" id="PS50137"/>
    </source>
</evidence>
<feature type="domain" description="Dicer dsRNA-binding fold" evidence="21">
    <location>
        <begin position="578"/>
        <end position="669"/>
    </location>
</feature>
<evidence type="ECO:0000256" key="4">
    <source>
        <dbReference type="ARBA" id="ARBA00022722"/>
    </source>
</evidence>
<evidence type="ECO:0000256" key="13">
    <source>
        <dbReference type="ARBA" id="ARBA00023158"/>
    </source>
</evidence>
<dbReference type="InterPro" id="IPR000999">
    <property type="entry name" value="RNase_III_dom"/>
</dbReference>
<dbReference type="InterPro" id="IPR005034">
    <property type="entry name" value="Dicer_dimerisation"/>
</dbReference>
<dbReference type="InterPro" id="IPR048512">
    <property type="entry name" value="Dicer_platform"/>
</dbReference>
<dbReference type="Gene3D" id="3.40.50.300">
    <property type="entry name" value="P-loop containing nucleotide triphosphate hydrolases"/>
    <property type="match status" value="2"/>
</dbReference>
<dbReference type="PROSITE" id="PS50142">
    <property type="entry name" value="RNASE_3_2"/>
    <property type="match status" value="2"/>
</dbReference>
<keyword evidence="4" id="KW-0540">Nuclease</keyword>
<dbReference type="PROSITE" id="PS50137">
    <property type="entry name" value="DS_RBD"/>
    <property type="match status" value="1"/>
</dbReference>
<keyword evidence="23" id="KW-1185">Reference proteome</keyword>
<comment type="cofactor">
    <cofactor evidence="2">
        <name>Mg(2+)</name>
        <dbReference type="ChEBI" id="CHEBI:18420"/>
    </cofactor>
</comment>
<feature type="domain" description="DRBM" evidence="17">
    <location>
        <begin position="1672"/>
        <end position="1694"/>
    </location>
</feature>
<dbReference type="PROSITE" id="PS00517">
    <property type="entry name" value="RNASE_3_1"/>
    <property type="match status" value="1"/>
</dbReference>
<dbReference type="GO" id="GO:0070578">
    <property type="term" value="C:RISC-loading complex"/>
    <property type="evidence" value="ECO:0007669"/>
    <property type="project" value="TreeGrafter"/>
</dbReference>
<sequence length="1694" mass="193401">MQDRSQQEEPKEDLVPRDYQQQMKEICLRKNTIVYLPTGAGKTYIALMVMREMSHQLRSTIDEGGKRTFFLANTVALAKQQAQFFSRFFPFNVRLYTSEVNVDAWKEDRWLNEFREVQIFVSTSQILLDVLRHGYLSPGNINLIVFDECHRAIGQHPMHAIMKEVMGAPKNCQPRVVGLSGTLLYRELKSKLQVEEELERLENTFNATIATVGDYDEYTSMCSFSTNAKEVICVYSNSFLETVPVIKMVIAMAAKFGAQVKKIHLPKYSIQSTTTLRVSAPKPTKEVTRALKEFQLQLLELGIFGGSVAVLGVIVEMELNKRKSECSKARALYRSTISFCEEVYCVLQSVMKDMPIRVQVKKFSSDRVRKMIMYLEQEYNGMADTEKQALVFVQRRYSAKVLYHVLRLYFGHDEKNLPEEDAIVRPEFIVGVNRPMEESIEHIIIAKHDRQVIKKFRKHQINVLCATNVLEEGIDLQMCNIVIMFDEPLSYSSYMQSKGRARMKTSTYLMMVKDEDRGKFTGRIQLYHDIEDTLKKALIGKTINRPEPLEHDVRKELLDDITAPFITPAGAKLDLLSSVQLLNRYCMSMPRDLFTGTNVAWDRIDQHGKVCVSVKLPLQSTIRDVVFGEPMKNLKLAKQSAAFNVCKRLYEAGELSMHLLPVTVKDKVQQVEDLYFSHWRAIGVETKPKQVGQANNVRCYRVHYPAESQHCTPRADTDECYVYVLRTKALFERGAHGESIAMFADLYSSANNFGIMTRKSLPALAPMQLFCSLGKIGVEVVREPLRIALDPATGPEQLAKLKRFHLLLFRDLLRLWKQFIALDVEAAENGFLIVPLANSQAIDWQLVDTFPYLQQSEEPTTLARQRMVFNVERYRNRVVHPWYKSDPMQNYVVVKVHEKLGPLSPFPNAAYQSFEHYFSVQHQQVIVRPDDQFLIEVKGISTNLNLLHPGTEQDGGNARSRRRDFQELLIPELVHNFEFPADYWLKATLLPSVLHRVHYLLIAEQIRLDLASAGVQIGTERCDRIEPLSVDREVALVTQKAASYRVSDFGDSFEEDEQEDDDTDGSIGGDGSDNEDETRVEKLREMLMKLNMDTAVDTIVYPWKEEELPVDIERHWESTSRVDLDYYCSFIEKYQTNAGKLKADTVRSFTERSALALELDGLTLDDSSSSLGEAPVGKGSGDRGMTKLAIEDGLGPPGEIRILKLTPASTANVSLQQADILQALTSKHAHDVFNLERFELLGDAFLKFSVSAFLLLQHTSWHEGYLTTCKGRMVSNRNLLYCAMQYGLPGMQKVHRFDPRNEWLPPLATVPKVIREAMIKAKEMPALLYKLELSEEEVQTGVVQQPKIDAFLPLIKENEEESRSTLMAVLQHVQVSDKTVADSMEALLGVCVKSVGYERSFRALSHFGIVPRDTDLARLLRTPNYTVLSYQTERDTIDRLLIAPEKIERTLGYQFRNRTFLLQAFTHATYTANTLTKSYEQLEFLGDAVLDFLITLYIYERNPHMSPGQLTDLRSALVNNVTLACVLVRLRLHHYILSLSPMLTDKIDKFVEVQSQKRNRIGDWVRLLTEESETPLAEYVDVPKVLGDVLEALIGAIYLDSGCDLVATWSICYSLLQREIENFTLDTPIQVVRQLYEHQDAQPHFSAPRVEDDVVIVRLHFTLRNQRLKVFGCGQNKEDARRAAAKLALTKLRG</sequence>
<dbReference type="SMART" id="SM00490">
    <property type="entry name" value="HELICc"/>
    <property type="match status" value="1"/>
</dbReference>
<dbReference type="CDD" id="cd15903">
    <property type="entry name" value="Dicer_PBD"/>
    <property type="match status" value="1"/>
</dbReference>
<keyword evidence="10" id="KW-0067">ATP-binding</keyword>
<evidence type="ECO:0000259" key="21">
    <source>
        <dbReference type="PROSITE" id="PS51327"/>
    </source>
</evidence>
<evidence type="ECO:0000256" key="2">
    <source>
        <dbReference type="ARBA" id="ARBA00001946"/>
    </source>
</evidence>
<comment type="catalytic activity">
    <reaction evidence="1">
        <text>Endonucleolytic cleavage to 5'-phosphomonoester.</text>
        <dbReference type="EC" id="3.1.26.3"/>
    </reaction>
</comment>
<keyword evidence="7" id="KW-0255">Endonuclease</keyword>
<dbReference type="InterPro" id="IPR036389">
    <property type="entry name" value="RNase_III_sf"/>
</dbReference>
<dbReference type="PROSITE" id="PS51192">
    <property type="entry name" value="HELICASE_ATP_BIND_1"/>
    <property type="match status" value="1"/>
</dbReference>
<dbReference type="InterPro" id="IPR011907">
    <property type="entry name" value="RNase_III"/>
</dbReference>
<dbReference type="EC" id="3.1.26.3" evidence="3"/>
<evidence type="ECO:0000259" key="20">
    <source>
        <dbReference type="PROSITE" id="PS51194"/>
    </source>
</evidence>
<evidence type="ECO:0000256" key="6">
    <source>
        <dbReference type="ARBA" id="ARBA00022741"/>
    </source>
</evidence>
<dbReference type="Gene3D" id="3.30.160.380">
    <property type="entry name" value="Dicer dimerisation domain"/>
    <property type="match status" value="1"/>
</dbReference>
<dbReference type="Proteomes" id="UP000069272">
    <property type="component" value="Chromosome 3R"/>
</dbReference>
<evidence type="ECO:0000256" key="7">
    <source>
        <dbReference type="ARBA" id="ARBA00022759"/>
    </source>
</evidence>
<dbReference type="VEuPathDB" id="VectorBase:AALB010078"/>
<dbReference type="Gene3D" id="1.10.1520.10">
    <property type="entry name" value="Ribonuclease III domain"/>
    <property type="match status" value="2"/>
</dbReference>
<evidence type="ECO:0000256" key="9">
    <source>
        <dbReference type="ARBA" id="ARBA00022806"/>
    </source>
</evidence>
<dbReference type="VEuPathDB" id="VectorBase:AALB20_034843"/>
<dbReference type="SUPFAM" id="SSF69065">
    <property type="entry name" value="RNase III domain-like"/>
    <property type="match status" value="2"/>
</dbReference>
<evidence type="ECO:0000313" key="22">
    <source>
        <dbReference type="EnsemblMetazoa" id="AALB010078-PA"/>
    </source>
</evidence>
<dbReference type="GO" id="GO:0005524">
    <property type="term" value="F:ATP binding"/>
    <property type="evidence" value="ECO:0007669"/>
    <property type="project" value="UniProtKB-KW"/>
</dbReference>
<evidence type="ECO:0000256" key="15">
    <source>
        <dbReference type="PROSITE-ProRule" id="PRU00657"/>
    </source>
</evidence>
<dbReference type="GO" id="GO:0006364">
    <property type="term" value="P:rRNA processing"/>
    <property type="evidence" value="ECO:0007669"/>
    <property type="project" value="InterPro"/>
</dbReference>
<dbReference type="GO" id="GO:0004530">
    <property type="term" value="F:deoxyribonuclease I activity"/>
    <property type="evidence" value="ECO:0007669"/>
    <property type="project" value="TreeGrafter"/>
</dbReference>
<proteinExistence type="inferred from homology"/>
<keyword evidence="13" id="KW-0943">RNA-mediated gene silencing</keyword>
<accession>A0A182FU44</accession>
<dbReference type="CDD" id="cd18034">
    <property type="entry name" value="DEXHc_dicer"/>
    <property type="match status" value="1"/>
</dbReference>
<dbReference type="InterPro" id="IPR048513">
    <property type="entry name" value="Dicer_PBD"/>
</dbReference>